<feature type="compositionally biased region" description="Basic and acidic residues" evidence="1">
    <location>
        <begin position="83"/>
        <end position="97"/>
    </location>
</feature>
<name>A0A9W9NZ94_9EURO</name>
<dbReference type="Proteomes" id="UP001150941">
    <property type="component" value="Unassembled WGS sequence"/>
</dbReference>
<evidence type="ECO:0000313" key="3">
    <source>
        <dbReference type="Proteomes" id="UP001150941"/>
    </source>
</evidence>
<protein>
    <submittedName>
        <fullName evidence="2">Uncharacterized protein</fullName>
    </submittedName>
</protein>
<organism evidence="2 3">
    <name type="scientific">Penicillium chermesinum</name>
    <dbReference type="NCBI Taxonomy" id="63820"/>
    <lineage>
        <taxon>Eukaryota</taxon>
        <taxon>Fungi</taxon>
        <taxon>Dikarya</taxon>
        <taxon>Ascomycota</taxon>
        <taxon>Pezizomycotina</taxon>
        <taxon>Eurotiomycetes</taxon>
        <taxon>Eurotiomycetidae</taxon>
        <taxon>Eurotiales</taxon>
        <taxon>Aspergillaceae</taxon>
        <taxon>Penicillium</taxon>
    </lineage>
</organism>
<accession>A0A9W9NZ94</accession>
<evidence type="ECO:0000256" key="1">
    <source>
        <dbReference type="SAM" id="MobiDB-lite"/>
    </source>
</evidence>
<gene>
    <name evidence="2" type="ORF">N7468_005413</name>
</gene>
<sequence>MASFEDLGPEAYDSKEVQAFVDRHIMYLLDYVADGELFAPARRYQPNVDNDNDDGKSDAQQQKLQQIVTVIWKTLIEEISLTPKDDSGDTTSDKLSRDQAATEELPDEDPISANKPLRLASLRSQVPVKPHLQKAIAQGHMNYDWLGVHVLALWRNVLRSRRCKRLRMAKKRQAELKQLGEDAKKRLEVIMASQGLSDHDSLVENDDPAQGGAPAQENIATGNDSPIA</sequence>
<keyword evidence="3" id="KW-1185">Reference proteome</keyword>
<comment type="caution">
    <text evidence="2">The sequence shown here is derived from an EMBL/GenBank/DDBJ whole genome shotgun (WGS) entry which is preliminary data.</text>
</comment>
<feature type="region of interest" description="Disordered" evidence="1">
    <location>
        <begin position="82"/>
        <end position="114"/>
    </location>
</feature>
<evidence type="ECO:0000313" key="2">
    <source>
        <dbReference type="EMBL" id="KAJ5232457.1"/>
    </source>
</evidence>
<dbReference type="GeneID" id="83202013"/>
<feature type="region of interest" description="Disordered" evidence="1">
    <location>
        <begin position="196"/>
        <end position="228"/>
    </location>
</feature>
<dbReference type="RefSeq" id="XP_058330450.1">
    <property type="nucleotide sequence ID" value="XM_058474710.1"/>
</dbReference>
<reference evidence="2" key="2">
    <citation type="journal article" date="2023" name="IMA Fungus">
        <title>Comparative genomic study of the Penicillium genus elucidates a diverse pangenome and 15 lateral gene transfer events.</title>
        <authorList>
            <person name="Petersen C."/>
            <person name="Sorensen T."/>
            <person name="Nielsen M.R."/>
            <person name="Sondergaard T.E."/>
            <person name="Sorensen J.L."/>
            <person name="Fitzpatrick D.A."/>
            <person name="Frisvad J.C."/>
            <person name="Nielsen K.L."/>
        </authorList>
    </citation>
    <scope>NUCLEOTIDE SEQUENCE</scope>
    <source>
        <strain evidence="2">IBT 19713</strain>
    </source>
</reference>
<dbReference type="EMBL" id="JAPQKS010000004">
    <property type="protein sequence ID" value="KAJ5232457.1"/>
    <property type="molecule type" value="Genomic_DNA"/>
</dbReference>
<proteinExistence type="predicted"/>
<dbReference type="AlphaFoldDB" id="A0A9W9NZ94"/>
<feature type="compositionally biased region" description="Polar residues" evidence="1">
    <location>
        <begin position="218"/>
        <end position="228"/>
    </location>
</feature>
<reference evidence="2" key="1">
    <citation type="submission" date="2022-11" db="EMBL/GenBank/DDBJ databases">
        <authorList>
            <person name="Petersen C."/>
        </authorList>
    </citation>
    <scope>NUCLEOTIDE SEQUENCE</scope>
    <source>
        <strain evidence="2">IBT 19713</strain>
    </source>
</reference>